<reference evidence="1" key="1">
    <citation type="journal article" date="2023" name="Mol. Phylogenet. Evol.">
        <title>Genome-scale phylogeny and comparative genomics of the fungal order Sordariales.</title>
        <authorList>
            <person name="Hensen N."/>
            <person name="Bonometti L."/>
            <person name="Westerberg I."/>
            <person name="Brannstrom I.O."/>
            <person name="Guillou S."/>
            <person name="Cros-Aarteil S."/>
            <person name="Calhoun S."/>
            <person name="Haridas S."/>
            <person name="Kuo A."/>
            <person name="Mondo S."/>
            <person name="Pangilinan J."/>
            <person name="Riley R."/>
            <person name="LaButti K."/>
            <person name="Andreopoulos B."/>
            <person name="Lipzen A."/>
            <person name="Chen C."/>
            <person name="Yan M."/>
            <person name="Daum C."/>
            <person name="Ng V."/>
            <person name="Clum A."/>
            <person name="Steindorff A."/>
            <person name="Ohm R.A."/>
            <person name="Martin F."/>
            <person name="Silar P."/>
            <person name="Natvig D.O."/>
            <person name="Lalanne C."/>
            <person name="Gautier V."/>
            <person name="Ament-Velasquez S.L."/>
            <person name="Kruys A."/>
            <person name="Hutchinson M.I."/>
            <person name="Powell A.J."/>
            <person name="Barry K."/>
            <person name="Miller A.N."/>
            <person name="Grigoriev I.V."/>
            <person name="Debuchy R."/>
            <person name="Gladieux P."/>
            <person name="Hiltunen Thoren M."/>
            <person name="Johannesson H."/>
        </authorList>
    </citation>
    <scope>NUCLEOTIDE SEQUENCE</scope>
    <source>
        <strain evidence="1">PSN293</strain>
    </source>
</reference>
<keyword evidence="2" id="KW-1185">Reference proteome</keyword>
<dbReference type="EMBL" id="MU858380">
    <property type="protein sequence ID" value="KAK4206596.1"/>
    <property type="molecule type" value="Genomic_DNA"/>
</dbReference>
<sequence length="133" mass="15220">MAEYTSTLQGFQRLMEWHLTGLPEETEACVAATVLPNFWHIMNGEKFSYDTYVNAIKEWRGKISDYKPTVHEFLRDGDQLAGRMTGTIQVEGVPNFFESFMFAKVDKETGKLEWLIERSIWGKVGGKPEHGAN</sequence>
<evidence type="ECO:0000313" key="1">
    <source>
        <dbReference type="EMBL" id="KAK4206596.1"/>
    </source>
</evidence>
<protein>
    <submittedName>
        <fullName evidence="1">Mitochondrial substrate carrier protein</fullName>
    </submittedName>
</protein>
<gene>
    <name evidence="1" type="ORF">QBC37DRAFT_328749</name>
</gene>
<name>A0AAN6XVS7_9PEZI</name>
<accession>A0AAN6XVS7</accession>
<evidence type="ECO:0000313" key="2">
    <source>
        <dbReference type="Proteomes" id="UP001301769"/>
    </source>
</evidence>
<organism evidence="1 2">
    <name type="scientific">Rhypophila decipiens</name>
    <dbReference type="NCBI Taxonomy" id="261697"/>
    <lineage>
        <taxon>Eukaryota</taxon>
        <taxon>Fungi</taxon>
        <taxon>Dikarya</taxon>
        <taxon>Ascomycota</taxon>
        <taxon>Pezizomycotina</taxon>
        <taxon>Sordariomycetes</taxon>
        <taxon>Sordariomycetidae</taxon>
        <taxon>Sordariales</taxon>
        <taxon>Naviculisporaceae</taxon>
        <taxon>Rhypophila</taxon>
    </lineage>
</organism>
<dbReference type="Proteomes" id="UP001301769">
    <property type="component" value="Unassembled WGS sequence"/>
</dbReference>
<proteinExistence type="predicted"/>
<comment type="caution">
    <text evidence="1">The sequence shown here is derived from an EMBL/GenBank/DDBJ whole genome shotgun (WGS) entry which is preliminary data.</text>
</comment>
<reference evidence="1" key="2">
    <citation type="submission" date="2023-05" db="EMBL/GenBank/DDBJ databases">
        <authorList>
            <consortium name="Lawrence Berkeley National Laboratory"/>
            <person name="Steindorff A."/>
            <person name="Hensen N."/>
            <person name="Bonometti L."/>
            <person name="Westerberg I."/>
            <person name="Brannstrom I.O."/>
            <person name="Guillou S."/>
            <person name="Cros-Aarteil S."/>
            <person name="Calhoun S."/>
            <person name="Haridas S."/>
            <person name="Kuo A."/>
            <person name="Mondo S."/>
            <person name="Pangilinan J."/>
            <person name="Riley R."/>
            <person name="Labutti K."/>
            <person name="Andreopoulos B."/>
            <person name="Lipzen A."/>
            <person name="Chen C."/>
            <person name="Yanf M."/>
            <person name="Daum C."/>
            <person name="Ng V."/>
            <person name="Clum A."/>
            <person name="Ohm R."/>
            <person name="Martin F."/>
            <person name="Silar P."/>
            <person name="Natvig D."/>
            <person name="Lalanne C."/>
            <person name="Gautier V."/>
            <person name="Ament-Velasquez S.L."/>
            <person name="Kruys A."/>
            <person name="Hutchinson M.I."/>
            <person name="Powell A.J."/>
            <person name="Barry K."/>
            <person name="Miller A.N."/>
            <person name="Grigoriev I.V."/>
            <person name="Debuchy R."/>
            <person name="Gladieux P."/>
            <person name="Thoren M.H."/>
            <person name="Johannesson H."/>
        </authorList>
    </citation>
    <scope>NUCLEOTIDE SEQUENCE</scope>
    <source>
        <strain evidence="1">PSN293</strain>
    </source>
</reference>
<dbReference type="AlphaFoldDB" id="A0AAN6XVS7"/>